<gene>
    <name evidence="1" type="ORF">F4820DRAFT_174682</name>
</gene>
<reference evidence="1 2" key="1">
    <citation type="journal article" date="2022" name="New Phytol.">
        <title>Ecological generalism drives hyperdiversity of secondary metabolite gene clusters in xylarialean endophytes.</title>
        <authorList>
            <person name="Franco M.E.E."/>
            <person name="Wisecaver J.H."/>
            <person name="Arnold A.E."/>
            <person name="Ju Y.M."/>
            <person name="Slot J.C."/>
            <person name="Ahrendt S."/>
            <person name="Moore L.P."/>
            <person name="Eastman K.E."/>
            <person name="Scott K."/>
            <person name="Konkel Z."/>
            <person name="Mondo S.J."/>
            <person name="Kuo A."/>
            <person name="Hayes R.D."/>
            <person name="Haridas S."/>
            <person name="Andreopoulos B."/>
            <person name="Riley R."/>
            <person name="LaButti K."/>
            <person name="Pangilinan J."/>
            <person name="Lipzen A."/>
            <person name="Amirebrahimi M."/>
            <person name="Yan J."/>
            <person name="Adam C."/>
            <person name="Keymanesh K."/>
            <person name="Ng V."/>
            <person name="Louie K."/>
            <person name="Northen T."/>
            <person name="Drula E."/>
            <person name="Henrissat B."/>
            <person name="Hsieh H.M."/>
            <person name="Youens-Clark K."/>
            <person name="Lutzoni F."/>
            <person name="Miadlikowska J."/>
            <person name="Eastwood D.C."/>
            <person name="Hamelin R.C."/>
            <person name="Grigoriev I.V."/>
            <person name="U'Ren J.M."/>
        </authorList>
    </citation>
    <scope>NUCLEOTIDE SEQUENCE [LARGE SCALE GENOMIC DNA]</scope>
    <source>
        <strain evidence="1 2">CBS 119005</strain>
    </source>
</reference>
<evidence type="ECO:0000313" key="2">
    <source>
        <dbReference type="Proteomes" id="UP001497700"/>
    </source>
</evidence>
<accession>A0ACB9YJT4</accession>
<sequence length="231" mass="24265">MAPKVLVVLTSCGAIESADNKPTGWFLPELAHPYDVLVAKGAEVVTASPKGGVAPLDPNSVKGYGDASTEAFHRDQTALWERTAPIRSFLGRAGEFAALFYPGGHGPMFDLVGDDDSIALIAEFVGAGKPVAALCHGSIAFTDVILPGGRHLLMGKEVTGLSNFEEDAIGMTKYMPFLVEDRLKEAGGLYRKAAEPFEPFVAVDDHGRLITGQNPASSKAVGEALAKAIGL</sequence>
<name>A0ACB9YJT4_9PEZI</name>
<dbReference type="EMBL" id="MU393643">
    <property type="protein sequence ID" value="KAI4859290.1"/>
    <property type="molecule type" value="Genomic_DNA"/>
</dbReference>
<proteinExistence type="predicted"/>
<evidence type="ECO:0000313" key="1">
    <source>
        <dbReference type="EMBL" id="KAI4859290.1"/>
    </source>
</evidence>
<comment type="caution">
    <text evidence="1">The sequence shown here is derived from an EMBL/GenBank/DDBJ whole genome shotgun (WGS) entry which is preliminary data.</text>
</comment>
<dbReference type="Proteomes" id="UP001497700">
    <property type="component" value="Unassembled WGS sequence"/>
</dbReference>
<keyword evidence="2" id="KW-1185">Reference proteome</keyword>
<protein>
    <submittedName>
        <fullName evidence="1">DJ-1/PfpI family protein</fullName>
    </submittedName>
</protein>
<organism evidence="1 2">
    <name type="scientific">Hypoxylon rubiginosum</name>
    <dbReference type="NCBI Taxonomy" id="110542"/>
    <lineage>
        <taxon>Eukaryota</taxon>
        <taxon>Fungi</taxon>
        <taxon>Dikarya</taxon>
        <taxon>Ascomycota</taxon>
        <taxon>Pezizomycotina</taxon>
        <taxon>Sordariomycetes</taxon>
        <taxon>Xylariomycetidae</taxon>
        <taxon>Xylariales</taxon>
        <taxon>Hypoxylaceae</taxon>
        <taxon>Hypoxylon</taxon>
    </lineage>
</organism>